<dbReference type="EMBL" id="BMHP01000003">
    <property type="protein sequence ID" value="GGD82082.1"/>
    <property type="molecule type" value="Genomic_DNA"/>
</dbReference>
<dbReference type="Proteomes" id="UP000612456">
    <property type="component" value="Unassembled WGS sequence"/>
</dbReference>
<name>A0A917DZM3_9BACL</name>
<reference evidence="2" key="1">
    <citation type="journal article" date="2014" name="Int. J. Syst. Evol. Microbiol.">
        <title>Complete genome sequence of Corynebacterium casei LMG S-19264T (=DSM 44701T), isolated from a smear-ripened cheese.</title>
        <authorList>
            <consortium name="US DOE Joint Genome Institute (JGI-PGF)"/>
            <person name="Walter F."/>
            <person name="Albersmeier A."/>
            <person name="Kalinowski J."/>
            <person name="Ruckert C."/>
        </authorList>
    </citation>
    <scope>NUCLEOTIDE SEQUENCE</scope>
    <source>
        <strain evidence="2">CGMCC 1.15178</strain>
    </source>
</reference>
<evidence type="ECO:0000313" key="3">
    <source>
        <dbReference type="Proteomes" id="UP000612456"/>
    </source>
</evidence>
<reference evidence="2" key="2">
    <citation type="submission" date="2020-09" db="EMBL/GenBank/DDBJ databases">
        <authorList>
            <person name="Sun Q."/>
            <person name="Zhou Y."/>
        </authorList>
    </citation>
    <scope>NUCLEOTIDE SEQUENCE</scope>
    <source>
        <strain evidence="2">CGMCC 1.15178</strain>
    </source>
</reference>
<accession>A0A917DZM3</accession>
<protein>
    <submittedName>
        <fullName evidence="2">ABC transporter substrate-binding protein</fullName>
    </submittedName>
</protein>
<evidence type="ECO:0000256" key="1">
    <source>
        <dbReference type="SAM" id="SignalP"/>
    </source>
</evidence>
<dbReference type="InterPro" id="IPR050490">
    <property type="entry name" value="Bact_solute-bd_prot1"/>
</dbReference>
<comment type="caution">
    <text evidence="2">The sequence shown here is derived from an EMBL/GenBank/DDBJ whole genome shotgun (WGS) entry which is preliminary data.</text>
</comment>
<sequence length="539" mass="60186">MRRTTKQKRGIILLVFLMMASLLAACSGNKDNTPGKTAEGGGGNPSAAEGNDGGAAAKPVKFSYVRPVWGAATYTKAGPYEKELFKQGNVEIDAQIIPVTEYDTKIMTIISSGDIPDVFWAGGPTDKKFKEMQDQGAFMKINEYLDKYPAVKEAVPQSVWDTLTDEKGDIYFIPNVSNPLVPIFTYYRQDIFDKLGIAEPKTVKELEAALVQIKQNDPKMIPITAQDTIWGFGGLSTSFGFSHYAWGPGNGEDRDNPQKIVPWYLTDGGKNYYFWLKNLKKEGLLDSEFLIAKNWDHAKQKFTSGKAAVLGINWGYGPEIISTMKKTNPAAKVGILPPLEGPDGTMGGLRPFGAWDRGIYISAKMKDPDGYFRYLNWLFTDGSDFRRYGIEGKTYKVEDGKKLLMADDDKEADYKNGQIEPLQMITPMSEALNWESEEAKYQGAGVGEYFAEAKAKFDAYNKMQYPEYRNPTIFSPLEVEQGAQLYNDYLQSVIDGAIINDKITEQDWDAAIDKYLKAGGQKIIDEVNELQTNKAKPQY</sequence>
<keyword evidence="1" id="KW-0732">Signal</keyword>
<organism evidence="2 3">
    <name type="scientific">Paenibacillus nasutitermitis</name>
    <dbReference type="NCBI Taxonomy" id="1652958"/>
    <lineage>
        <taxon>Bacteria</taxon>
        <taxon>Bacillati</taxon>
        <taxon>Bacillota</taxon>
        <taxon>Bacilli</taxon>
        <taxon>Bacillales</taxon>
        <taxon>Paenibacillaceae</taxon>
        <taxon>Paenibacillus</taxon>
    </lineage>
</organism>
<proteinExistence type="predicted"/>
<dbReference type="SUPFAM" id="SSF53850">
    <property type="entry name" value="Periplasmic binding protein-like II"/>
    <property type="match status" value="1"/>
</dbReference>
<dbReference type="RefSeq" id="WP_188995163.1">
    <property type="nucleotide sequence ID" value="NZ_BMHP01000003.1"/>
</dbReference>
<keyword evidence="3" id="KW-1185">Reference proteome</keyword>
<dbReference type="AlphaFoldDB" id="A0A917DZM3"/>
<evidence type="ECO:0000313" key="2">
    <source>
        <dbReference type="EMBL" id="GGD82082.1"/>
    </source>
</evidence>
<dbReference type="PANTHER" id="PTHR43649:SF12">
    <property type="entry name" value="DIACETYLCHITOBIOSE BINDING PROTEIN DASA"/>
    <property type="match status" value="1"/>
</dbReference>
<dbReference type="PROSITE" id="PS51257">
    <property type="entry name" value="PROKAR_LIPOPROTEIN"/>
    <property type="match status" value="1"/>
</dbReference>
<dbReference type="PANTHER" id="PTHR43649">
    <property type="entry name" value="ARABINOSE-BINDING PROTEIN-RELATED"/>
    <property type="match status" value="1"/>
</dbReference>
<feature type="chain" id="PRO_5039072032" evidence="1">
    <location>
        <begin position="25"/>
        <end position="539"/>
    </location>
</feature>
<dbReference type="Gene3D" id="3.40.190.10">
    <property type="entry name" value="Periplasmic binding protein-like II"/>
    <property type="match status" value="2"/>
</dbReference>
<feature type="signal peptide" evidence="1">
    <location>
        <begin position="1"/>
        <end position="24"/>
    </location>
</feature>
<gene>
    <name evidence="2" type="ORF">GCM10010911_45250</name>
</gene>